<dbReference type="Gene3D" id="1.10.630.10">
    <property type="entry name" value="Cytochrome P450"/>
    <property type="match status" value="1"/>
</dbReference>
<reference evidence="9 10" key="1">
    <citation type="submission" date="2018-06" db="EMBL/GenBank/DDBJ databases">
        <title>Fusarium incarnatum-equiseti species complex species 28.</title>
        <authorList>
            <person name="Gardiner D.M."/>
        </authorList>
    </citation>
    <scope>NUCLEOTIDE SEQUENCE [LARGE SCALE GENOMIC DNA]</scope>
    <source>
        <strain evidence="9 10">FIESC_28</strain>
    </source>
</reference>
<evidence type="ECO:0000256" key="2">
    <source>
        <dbReference type="ARBA" id="ARBA00010617"/>
    </source>
</evidence>
<evidence type="ECO:0000256" key="1">
    <source>
        <dbReference type="ARBA" id="ARBA00001971"/>
    </source>
</evidence>
<keyword evidence="3 7" id="KW-0349">Heme</keyword>
<proteinExistence type="inferred from homology"/>
<dbReference type="RefSeq" id="XP_031016015.1">
    <property type="nucleotide sequence ID" value="XM_031159926.1"/>
</dbReference>
<dbReference type="Proteomes" id="UP000253153">
    <property type="component" value="Unassembled WGS sequence"/>
</dbReference>
<evidence type="ECO:0000256" key="4">
    <source>
        <dbReference type="ARBA" id="ARBA00022723"/>
    </source>
</evidence>
<feature type="region of interest" description="Disordered" evidence="8">
    <location>
        <begin position="482"/>
        <end position="510"/>
    </location>
</feature>
<feature type="compositionally biased region" description="Basic residues" evidence="8">
    <location>
        <begin position="491"/>
        <end position="503"/>
    </location>
</feature>
<comment type="caution">
    <text evidence="9">The sequence shown here is derived from an EMBL/GenBank/DDBJ whole genome shotgun (WGS) entry which is preliminary data.</text>
</comment>
<evidence type="ECO:0000256" key="7">
    <source>
        <dbReference type="PIRSR" id="PIRSR602403-1"/>
    </source>
</evidence>
<dbReference type="InterPro" id="IPR050529">
    <property type="entry name" value="CYP450_sterol_14alpha_dmase"/>
</dbReference>
<dbReference type="GO" id="GO:0016705">
    <property type="term" value="F:oxidoreductase activity, acting on paired donors, with incorporation or reduction of molecular oxygen"/>
    <property type="evidence" value="ECO:0007669"/>
    <property type="project" value="InterPro"/>
</dbReference>
<dbReference type="PANTHER" id="PTHR24304">
    <property type="entry name" value="CYTOCHROME P450 FAMILY 7"/>
    <property type="match status" value="1"/>
</dbReference>
<name>A0A366RPD1_9HYPO</name>
<keyword evidence="6" id="KW-0503">Monooxygenase</keyword>
<evidence type="ECO:0000313" key="9">
    <source>
        <dbReference type="EMBL" id="RBR18959.1"/>
    </source>
</evidence>
<keyword evidence="4 7" id="KW-0479">Metal-binding</keyword>
<sequence length="593" mass="68115">MVIGVWRPAPYALRRSTDVTERSIASYRWLFQGSSVDDSFHLCTGTNVNLRLLARVLPQEARVRYKRIMSTDLITSLSFMSLHLLIALPPVCSHFLFSQTTVSNAPSSDKLHGAPGHIRLIGREIYLAMPGKQIEGLFRNSHGLVPAPSLFYAMSVFFGLSGKDLDMFNHDRISKYEEQVDLTTSHPDPSRRIMEHQKQDFAFYLQKNNLESVMKRFVDNFESQLSQDPQIGNDWTYFPDLFNFMSDLIFKAHLEALYGQEILKLCPTFCQDFWTFYNMFPMHQNFDTWRTWCDDNFDWNNEALHDSEYEPVWGTQYVRKMVQRHQDLGLSRNGVAAVMLGYLFVTVANTIPAALWMILHIVLDEDLLHRVRSELLADCHPPTSQGQLNIKSLLADPLINSIYHETLRLRVASAVGRTATNDRICLAGGWKVRMGVPIMFMGWLAGLDDDFWNTGRRLPDGEMQRPLDVFWAERFLTYPSDPTSGPVKKELRPKRASAKRLTRRRDTDDTRPKLALAGLRGHHFPFGGGQFRCPGESMAKQIMFVSTAMVLQKLQIDLVDPAMAKKTKSRHKAFPFGSHTFDRVVPIRVRRYV</sequence>
<dbReference type="PRINTS" id="PR00465">
    <property type="entry name" value="EP450IV"/>
</dbReference>
<dbReference type="GO" id="GO:0005506">
    <property type="term" value="F:iron ion binding"/>
    <property type="evidence" value="ECO:0007669"/>
    <property type="project" value="InterPro"/>
</dbReference>
<evidence type="ECO:0000256" key="5">
    <source>
        <dbReference type="ARBA" id="ARBA00023004"/>
    </source>
</evidence>
<keyword evidence="6" id="KW-0560">Oxidoreductase</keyword>
<gene>
    <name evidence="9" type="ORF">FIESC28_05781</name>
</gene>
<evidence type="ECO:0000256" key="3">
    <source>
        <dbReference type="ARBA" id="ARBA00022617"/>
    </source>
</evidence>
<dbReference type="SUPFAM" id="SSF48264">
    <property type="entry name" value="Cytochrome P450"/>
    <property type="match status" value="1"/>
</dbReference>
<accession>A0A366RPD1</accession>
<evidence type="ECO:0000256" key="6">
    <source>
        <dbReference type="ARBA" id="ARBA00023033"/>
    </source>
</evidence>
<dbReference type="InterPro" id="IPR001128">
    <property type="entry name" value="Cyt_P450"/>
</dbReference>
<keyword evidence="10" id="KW-1185">Reference proteome</keyword>
<dbReference type="GO" id="GO:0008395">
    <property type="term" value="F:steroid hydroxylase activity"/>
    <property type="evidence" value="ECO:0007669"/>
    <property type="project" value="TreeGrafter"/>
</dbReference>
<dbReference type="InterPro" id="IPR002403">
    <property type="entry name" value="Cyt_P450_E_grp-IV"/>
</dbReference>
<comment type="similarity">
    <text evidence="2">Belongs to the cytochrome P450 family.</text>
</comment>
<dbReference type="AlphaFoldDB" id="A0A366RPD1"/>
<dbReference type="EMBL" id="QKXC01000118">
    <property type="protein sequence ID" value="RBR18959.1"/>
    <property type="molecule type" value="Genomic_DNA"/>
</dbReference>
<dbReference type="InterPro" id="IPR036396">
    <property type="entry name" value="Cyt_P450_sf"/>
</dbReference>
<evidence type="ECO:0000313" key="10">
    <source>
        <dbReference type="Proteomes" id="UP000253153"/>
    </source>
</evidence>
<protein>
    <recommendedName>
        <fullName evidence="11">Cytochrome P450</fullName>
    </recommendedName>
</protein>
<dbReference type="PANTHER" id="PTHR24304:SF2">
    <property type="entry name" value="24-HYDROXYCHOLESTEROL 7-ALPHA-HYDROXYLASE"/>
    <property type="match status" value="1"/>
</dbReference>
<evidence type="ECO:0000256" key="8">
    <source>
        <dbReference type="SAM" id="MobiDB-lite"/>
    </source>
</evidence>
<dbReference type="Pfam" id="PF00067">
    <property type="entry name" value="p450"/>
    <property type="match status" value="1"/>
</dbReference>
<evidence type="ECO:0008006" key="11">
    <source>
        <dbReference type="Google" id="ProtNLM"/>
    </source>
</evidence>
<organism evidence="9 10">
    <name type="scientific">Fusarium coffeatum</name>
    <dbReference type="NCBI Taxonomy" id="231269"/>
    <lineage>
        <taxon>Eukaryota</taxon>
        <taxon>Fungi</taxon>
        <taxon>Dikarya</taxon>
        <taxon>Ascomycota</taxon>
        <taxon>Pezizomycotina</taxon>
        <taxon>Sordariomycetes</taxon>
        <taxon>Hypocreomycetidae</taxon>
        <taxon>Hypocreales</taxon>
        <taxon>Nectriaceae</taxon>
        <taxon>Fusarium</taxon>
        <taxon>Fusarium incarnatum-equiseti species complex</taxon>
    </lineage>
</organism>
<dbReference type="GeneID" id="41995222"/>
<dbReference type="OrthoDB" id="3366823at2759"/>
<comment type="cofactor">
    <cofactor evidence="1 7">
        <name>heme</name>
        <dbReference type="ChEBI" id="CHEBI:30413"/>
    </cofactor>
</comment>
<dbReference type="GO" id="GO:0020037">
    <property type="term" value="F:heme binding"/>
    <property type="evidence" value="ECO:0007669"/>
    <property type="project" value="InterPro"/>
</dbReference>
<feature type="binding site" description="axial binding residue" evidence="7">
    <location>
        <position position="533"/>
    </location>
    <ligand>
        <name>heme</name>
        <dbReference type="ChEBI" id="CHEBI:30413"/>
    </ligand>
    <ligandPart>
        <name>Fe</name>
        <dbReference type="ChEBI" id="CHEBI:18248"/>
    </ligandPart>
</feature>
<keyword evidence="5 7" id="KW-0408">Iron</keyword>